<evidence type="ECO:0000313" key="1">
    <source>
        <dbReference type="EMBL" id="KAF5808012.1"/>
    </source>
</evidence>
<dbReference type="AlphaFoldDB" id="A0A9K3NP87"/>
<proteinExistence type="predicted"/>
<accession>A0A9K3NP87</accession>
<dbReference type="Gramene" id="mRNA:HanXRQr2_Chr04g0140531">
    <property type="protein sequence ID" value="mRNA:HanXRQr2_Chr04g0140531"/>
    <property type="gene ID" value="HanXRQr2_Chr04g0140531"/>
</dbReference>
<organism evidence="1 2">
    <name type="scientific">Helianthus annuus</name>
    <name type="common">Common sunflower</name>
    <dbReference type="NCBI Taxonomy" id="4232"/>
    <lineage>
        <taxon>Eukaryota</taxon>
        <taxon>Viridiplantae</taxon>
        <taxon>Streptophyta</taxon>
        <taxon>Embryophyta</taxon>
        <taxon>Tracheophyta</taxon>
        <taxon>Spermatophyta</taxon>
        <taxon>Magnoliopsida</taxon>
        <taxon>eudicotyledons</taxon>
        <taxon>Gunneridae</taxon>
        <taxon>Pentapetalae</taxon>
        <taxon>asterids</taxon>
        <taxon>campanulids</taxon>
        <taxon>Asterales</taxon>
        <taxon>Asteraceae</taxon>
        <taxon>Asteroideae</taxon>
        <taxon>Heliantheae alliance</taxon>
        <taxon>Heliantheae</taxon>
        <taxon>Helianthus</taxon>
    </lineage>
</organism>
<gene>
    <name evidence="1" type="ORF">HanXRQr2_Chr04g0140531</name>
</gene>
<reference evidence="1" key="1">
    <citation type="journal article" date="2017" name="Nature">
        <title>The sunflower genome provides insights into oil metabolism, flowering and Asterid evolution.</title>
        <authorList>
            <person name="Badouin H."/>
            <person name="Gouzy J."/>
            <person name="Grassa C.J."/>
            <person name="Murat F."/>
            <person name="Staton S.E."/>
            <person name="Cottret L."/>
            <person name="Lelandais-Briere C."/>
            <person name="Owens G.L."/>
            <person name="Carrere S."/>
            <person name="Mayjonade B."/>
            <person name="Legrand L."/>
            <person name="Gill N."/>
            <person name="Kane N.C."/>
            <person name="Bowers J.E."/>
            <person name="Hubner S."/>
            <person name="Bellec A."/>
            <person name="Berard A."/>
            <person name="Berges H."/>
            <person name="Blanchet N."/>
            <person name="Boniface M.C."/>
            <person name="Brunel D."/>
            <person name="Catrice O."/>
            <person name="Chaidir N."/>
            <person name="Claudel C."/>
            <person name="Donnadieu C."/>
            <person name="Faraut T."/>
            <person name="Fievet G."/>
            <person name="Helmstetter N."/>
            <person name="King M."/>
            <person name="Knapp S.J."/>
            <person name="Lai Z."/>
            <person name="Le Paslier M.C."/>
            <person name="Lippi Y."/>
            <person name="Lorenzon L."/>
            <person name="Mandel J.R."/>
            <person name="Marage G."/>
            <person name="Marchand G."/>
            <person name="Marquand E."/>
            <person name="Bret-Mestries E."/>
            <person name="Morien E."/>
            <person name="Nambeesan S."/>
            <person name="Nguyen T."/>
            <person name="Pegot-Espagnet P."/>
            <person name="Pouilly N."/>
            <person name="Raftis F."/>
            <person name="Sallet E."/>
            <person name="Schiex T."/>
            <person name="Thomas J."/>
            <person name="Vandecasteele C."/>
            <person name="Vares D."/>
            <person name="Vear F."/>
            <person name="Vautrin S."/>
            <person name="Crespi M."/>
            <person name="Mangin B."/>
            <person name="Burke J.M."/>
            <person name="Salse J."/>
            <person name="Munos S."/>
            <person name="Vincourt P."/>
            <person name="Rieseberg L.H."/>
            <person name="Langlade N.B."/>
        </authorList>
    </citation>
    <scope>NUCLEOTIDE SEQUENCE</scope>
    <source>
        <tissue evidence="1">Leaves</tissue>
    </source>
</reference>
<dbReference type="Proteomes" id="UP000215914">
    <property type="component" value="Unassembled WGS sequence"/>
</dbReference>
<protein>
    <submittedName>
        <fullName evidence="1">Uncharacterized protein</fullName>
    </submittedName>
</protein>
<dbReference type="EMBL" id="MNCJ02000319">
    <property type="protein sequence ID" value="KAF5808012.1"/>
    <property type="molecule type" value="Genomic_DNA"/>
</dbReference>
<name>A0A9K3NP87_HELAN</name>
<reference evidence="1" key="2">
    <citation type="submission" date="2020-06" db="EMBL/GenBank/DDBJ databases">
        <title>Helianthus annuus Genome sequencing and assembly Release 2.</title>
        <authorList>
            <person name="Gouzy J."/>
            <person name="Langlade N."/>
            <person name="Munos S."/>
        </authorList>
    </citation>
    <scope>NUCLEOTIDE SEQUENCE</scope>
    <source>
        <tissue evidence="1">Leaves</tissue>
    </source>
</reference>
<keyword evidence="2" id="KW-1185">Reference proteome</keyword>
<evidence type="ECO:0000313" key="2">
    <source>
        <dbReference type="Proteomes" id="UP000215914"/>
    </source>
</evidence>
<comment type="caution">
    <text evidence="1">The sequence shown here is derived from an EMBL/GenBank/DDBJ whole genome shotgun (WGS) entry which is preliminary data.</text>
</comment>
<sequence>MVATIGLSLRHQLCPMFILFLSTGNYYSMFRGFWLSSRVLITHKGGKVDAAELGNALYSLGYAI</sequence>